<dbReference type="InterPro" id="IPR001650">
    <property type="entry name" value="Helicase_C-like"/>
</dbReference>
<dbReference type="InterPro" id="IPR029063">
    <property type="entry name" value="SAM-dependent_MTases_sf"/>
</dbReference>
<comment type="caution">
    <text evidence="3">The sequence shown here is derived from an EMBL/GenBank/DDBJ whole genome shotgun (WGS) entry which is preliminary data.</text>
</comment>
<dbReference type="InterPro" id="IPR014001">
    <property type="entry name" value="Helicase_ATP-bd"/>
</dbReference>
<evidence type="ECO:0000313" key="3">
    <source>
        <dbReference type="EMBL" id="GAA4906248.1"/>
    </source>
</evidence>
<feature type="coiled-coil region" evidence="1">
    <location>
        <begin position="1062"/>
        <end position="1118"/>
    </location>
</feature>
<dbReference type="SUPFAM" id="SSF52540">
    <property type="entry name" value="P-loop containing nucleoside triphosphate hydrolases"/>
    <property type="match status" value="2"/>
</dbReference>
<proteinExistence type="predicted"/>
<dbReference type="SMART" id="SM00487">
    <property type="entry name" value="DEXDc"/>
    <property type="match status" value="1"/>
</dbReference>
<dbReference type="InterPro" id="IPR052933">
    <property type="entry name" value="DNA_Protect_Modify"/>
</dbReference>
<organism evidence="3 4">
    <name type="scientific">Mucilaginibacter defluvii</name>
    <dbReference type="NCBI Taxonomy" id="1196019"/>
    <lineage>
        <taxon>Bacteria</taxon>
        <taxon>Pseudomonadati</taxon>
        <taxon>Bacteroidota</taxon>
        <taxon>Sphingobacteriia</taxon>
        <taxon>Sphingobacteriales</taxon>
        <taxon>Sphingobacteriaceae</taxon>
        <taxon>Mucilaginibacter</taxon>
    </lineage>
</organism>
<dbReference type="PRINTS" id="PR00507">
    <property type="entry name" value="N12N6MTFRASE"/>
</dbReference>
<gene>
    <name evidence="3" type="ORF">GCM10023313_06210</name>
</gene>
<dbReference type="Gene3D" id="3.40.50.150">
    <property type="entry name" value="Vaccinia Virus protein VP39"/>
    <property type="match status" value="1"/>
</dbReference>
<dbReference type="Gene3D" id="3.40.50.300">
    <property type="entry name" value="P-loop containing nucleotide triphosphate hydrolases"/>
    <property type="match status" value="2"/>
</dbReference>
<dbReference type="PROSITE" id="PS51194">
    <property type="entry name" value="HELICASE_CTER"/>
    <property type="match status" value="1"/>
</dbReference>
<dbReference type="Proteomes" id="UP001501436">
    <property type="component" value="Unassembled WGS sequence"/>
</dbReference>
<accession>A0ABP9FS49</accession>
<evidence type="ECO:0000256" key="1">
    <source>
        <dbReference type="SAM" id="Coils"/>
    </source>
</evidence>
<dbReference type="SUPFAM" id="SSF53335">
    <property type="entry name" value="S-adenosyl-L-methionine-dependent methyltransferases"/>
    <property type="match status" value="1"/>
</dbReference>
<dbReference type="PANTHER" id="PTHR41313">
    <property type="entry name" value="ADENINE-SPECIFIC METHYLTRANSFERASE"/>
    <property type="match status" value="1"/>
</dbReference>
<dbReference type="Pfam" id="PF07669">
    <property type="entry name" value="Eco57I"/>
    <property type="match status" value="1"/>
</dbReference>
<evidence type="ECO:0000313" key="4">
    <source>
        <dbReference type="Proteomes" id="UP001501436"/>
    </source>
</evidence>
<keyword evidence="4" id="KW-1185">Reference proteome</keyword>
<evidence type="ECO:0000259" key="2">
    <source>
        <dbReference type="PROSITE" id="PS51194"/>
    </source>
</evidence>
<dbReference type="EMBL" id="BAABJI010000001">
    <property type="protein sequence ID" value="GAA4906248.1"/>
    <property type="molecule type" value="Genomic_DNA"/>
</dbReference>
<dbReference type="InterPro" id="IPR027417">
    <property type="entry name" value="P-loop_NTPase"/>
</dbReference>
<keyword evidence="1" id="KW-0175">Coiled coil</keyword>
<dbReference type="InterPro" id="IPR011639">
    <property type="entry name" value="MethylTrfase_TaqI-like_dom"/>
</dbReference>
<name>A0ABP9FS49_9SPHI</name>
<feature type="domain" description="Helicase C-terminal" evidence="2">
    <location>
        <begin position="1359"/>
        <end position="1523"/>
    </location>
</feature>
<reference evidence="4" key="1">
    <citation type="journal article" date="2019" name="Int. J. Syst. Evol. Microbiol.">
        <title>The Global Catalogue of Microorganisms (GCM) 10K type strain sequencing project: providing services to taxonomists for standard genome sequencing and annotation.</title>
        <authorList>
            <consortium name="The Broad Institute Genomics Platform"/>
            <consortium name="The Broad Institute Genome Sequencing Center for Infectious Disease"/>
            <person name="Wu L."/>
            <person name="Ma J."/>
        </authorList>
    </citation>
    <scope>NUCLEOTIDE SEQUENCE [LARGE SCALE GENOMIC DNA]</scope>
    <source>
        <strain evidence="4">JCM 18283</strain>
    </source>
</reference>
<feature type="coiled-coil region" evidence="1">
    <location>
        <begin position="1723"/>
        <end position="1781"/>
    </location>
</feature>
<dbReference type="PANTHER" id="PTHR41313:SF1">
    <property type="entry name" value="DNA METHYLASE ADENINE-SPECIFIC DOMAIN-CONTAINING PROTEIN"/>
    <property type="match status" value="1"/>
</dbReference>
<sequence>MAYNTLHQLRANVSAIKIALEWEAGKVLSEQDILALQRYSGFGGIKAIHYPYSVTEEWQQMGATKADLKLYEDLMQFHEYLERRFSPVEYRNFISSLKDSTLTAFYTPEFVPQVITSVLKRFQINPKRLYEPSAGSGVFIRQAVANFDSLSHVTSVEKDLLTARVLQALNSNYNIPVSTHAMGFEEAPIDDNGKYDLLMSNMPFGNYSVFDAAYPSKDYSGKIHNYFFVKGLDKLADGGLMAYITTDAFLNSRSNYEVRKYLFEQANFVALTVLPDNLMKETGNTEAPNHLLIVQKNLQKTRLSVVEEKLLETVGLQNEYGSYNKNLYINEHPEIVLGTSITAGKNQYGNAHETVWQDGDISGLSESLSQSLALQIIDRIDRSLFNSAQVNMLSTHVGQQLTYMPLPEIKQSAPGLQLGLFDAAPAETVSKVSAYLSSKDKDVVDLSSARIINYIRTKDNPAHESIVCITAKAKSNKQYIYKLVSNVKEITLPSAWLKADGLKAEQQKLADNLAHFEHEFVTDVTAPFAIQFPQNLPVLQDLPSFYKPGTLYIHEGKIGTVADNPKSGAKPVFIADANQPSNTDFYKQYIGIRDRFLTLQNQYSTDNSDNDLRASLNHAYDELVKSVGLLNFPGNRRKVLKDEAFGAVVLASLERRHGNSFEKSDILTGQLNAPLQQFRSDNPVEALASSLNLKNKVDLEYIRLVTNLTDVQVLEQLKFHIYLNPESREWITADDYLSGNVVAKLEAAKRIAEASPEDVHLQESLKAISEVQPEKIPFELLDFNLGERWVPTRLYDEFATELFECPVSIVYLRSVDIFKVSISRTQAKVSSEFAVTCKNGSKVYGDTLLEHALENTSPYFTYEEQVGDKKVRLPDNDAIQLAHEKIETIRQSYIEWLSNIPTQKRQELADLYNDTFNCYVLREYNGSHLTFPGLDLAALGIQELRESQRNACWRIIQNRGALIDHEVGLGKTLLQIITAHEMKRLDIVEKPAILSLKANVTEIADTYRKAYPSDRILAPTEEDFTPKNRQRLFLEIKNNNWDCIIMTHDQFEKIPQSLEIQVKIFNAELDNVERDLETVKDLGGEISKKMLKGLQTRQNNLVAKLRTAKHNIENKQDKGITFQQTAIDHLFVDESHKFKNLTFTTRHSRVAGLGNIEGSQKALNMLFAVRTLQEKFNADLCVTFLSGTPISNSLTEMYLIFKYLRPKEMERQGIENFDGWAAVFAKKTTEFEFSVTNEIIAKERFRHFIKVPELALFYNEITDYKTAVHIQLDKPGLNEILLDIQPTPEQSAFILKLIEFARTGNGELIGRGRLSPEEDKGRMLIATNVAKKMALDMRLVSESRYRDHPENKVSVCCRKVAELYRQTNEHKGTQLIFSDLGTPKPYGFNVYDAIREKLVREYNIPSGEIAFIHEWPAKKKPEFFKKMNKGEIRVTIGSTEKLGTGNNVQKRIVAMHHLDIPWRPSDLEQRDGRGARPGNILAKQIMDNKVLNYIYATVQSLDTYKFTLLKNKQTFISQMKNCKLNVRSIDEGALDEKSGMNFAEYIAILSGDTTLLEKAKLDKKIAAVESLKHAYYREISRTKTDISWKQNELKSSQETVEKLSKDYSLYSENLMHDKDGTKSNPLTIHGLKSSDPEIIGKHIQQLEATLLPAGPDKEIGLLYGFRLFVSARSSRIGENGRIIDRAHNYFYTQGPGDIKYSFNDGTPNMENPKLAARHFINSLDRIERLLEKYDNKILELKSEIPQLEILITKPFEREAELAEMKQAVSKMEREIALAIKEKQAVQTGAINPEAIAAEQTEKAVKPTLSIAENVTAEHQSISKKKKSLSI</sequence>
<protein>
    <recommendedName>
        <fullName evidence="2">Helicase C-terminal domain-containing protein</fullName>
    </recommendedName>
</protein>